<keyword evidence="3 6" id="KW-0285">Flavoprotein</keyword>
<dbReference type="InterPro" id="IPR037069">
    <property type="entry name" value="AcylCoA_DH/ox_N_sf"/>
</dbReference>
<feature type="domain" description="Acyl-CoA dehydrogenase/oxidase N-terminal" evidence="9">
    <location>
        <begin position="8"/>
        <end position="122"/>
    </location>
</feature>
<evidence type="ECO:0000256" key="4">
    <source>
        <dbReference type="ARBA" id="ARBA00022827"/>
    </source>
</evidence>
<dbReference type="InterPro" id="IPR052161">
    <property type="entry name" value="Mycobact_Acyl-CoA_DH"/>
</dbReference>
<dbReference type="SUPFAM" id="SSF56645">
    <property type="entry name" value="Acyl-CoA dehydrogenase NM domain-like"/>
    <property type="match status" value="1"/>
</dbReference>
<dbReference type="GO" id="GO:0005886">
    <property type="term" value="C:plasma membrane"/>
    <property type="evidence" value="ECO:0007669"/>
    <property type="project" value="TreeGrafter"/>
</dbReference>
<comment type="similarity">
    <text evidence="2 6">Belongs to the acyl-CoA dehydrogenase family.</text>
</comment>
<dbReference type="AlphaFoldDB" id="A0AAD1I0R6"/>
<dbReference type="Gene3D" id="1.20.140.10">
    <property type="entry name" value="Butyryl-CoA Dehydrogenase, subunit A, domain 3"/>
    <property type="match status" value="1"/>
</dbReference>
<comment type="cofactor">
    <cofactor evidence="1 6">
        <name>FAD</name>
        <dbReference type="ChEBI" id="CHEBI:57692"/>
    </cofactor>
</comment>
<dbReference type="Proteomes" id="UP000467636">
    <property type="component" value="Chromosome"/>
</dbReference>
<proteinExistence type="inferred from homology"/>
<dbReference type="GO" id="GO:0016627">
    <property type="term" value="F:oxidoreductase activity, acting on the CH-CH group of donors"/>
    <property type="evidence" value="ECO:0007669"/>
    <property type="project" value="InterPro"/>
</dbReference>
<dbReference type="InterPro" id="IPR013786">
    <property type="entry name" value="AcylCoA_DH/ox_N"/>
</dbReference>
<evidence type="ECO:0000259" key="9">
    <source>
        <dbReference type="Pfam" id="PF02771"/>
    </source>
</evidence>
<name>A0AAD1I0R6_9MYCO</name>
<dbReference type="PANTHER" id="PTHR43292">
    <property type="entry name" value="ACYL-COA DEHYDROGENASE"/>
    <property type="match status" value="1"/>
</dbReference>
<organism evidence="10 11">
    <name type="scientific">Mycolicibacter terrae</name>
    <dbReference type="NCBI Taxonomy" id="1788"/>
    <lineage>
        <taxon>Bacteria</taxon>
        <taxon>Bacillati</taxon>
        <taxon>Actinomycetota</taxon>
        <taxon>Actinomycetes</taxon>
        <taxon>Mycobacteriales</taxon>
        <taxon>Mycobacteriaceae</taxon>
        <taxon>Mycolicibacter</taxon>
    </lineage>
</organism>
<evidence type="ECO:0000313" key="11">
    <source>
        <dbReference type="Proteomes" id="UP000467636"/>
    </source>
</evidence>
<keyword evidence="11" id="KW-1185">Reference proteome</keyword>
<dbReference type="FunFam" id="2.40.110.10:FF:000011">
    <property type="entry name" value="Acyl-CoA dehydrogenase FadE34"/>
    <property type="match status" value="1"/>
</dbReference>
<evidence type="ECO:0000256" key="5">
    <source>
        <dbReference type="ARBA" id="ARBA00023002"/>
    </source>
</evidence>
<dbReference type="PANTHER" id="PTHR43292:SF4">
    <property type="entry name" value="ACYL-COA DEHYDROGENASE FADE34"/>
    <property type="match status" value="1"/>
</dbReference>
<dbReference type="InterPro" id="IPR009075">
    <property type="entry name" value="AcylCo_DH/oxidase_C"/>
</dbReference>
<feature type="domain" description="Acyl-CoA dehydrogenase/oxidase C-terminal" evidence="7">
    <location>
        <begin position="232"/>
        <end position="386"/>
    </location>
</feature>
<dbReference type="InterPro" id="IPR009100">
    <property type="entry name" value="AcylCoA_DH/oxidase_NM_dom_sf"/>
</dbReference>
<evidence type="ECO:0000256" key="1">
    <source>
        <dbReference type="ARBA" id="ARBA00001974"/>
    </source>
</evidence>
<keyword evidence="4 6" id="KW-0274">FAD</keyword>
<dbReference type="EMBL" id="AP022564">
    <property type="protein sequence ID" value="BBX21691.1"/>
    <property type="molecule type" value="Genomic_DNA"/>
</dbReference>
<dbReference type="SUPFAM" id="SSF47203">
    <property type="entry name" value="Acyl-CoA dehydrogenase C-terminal domain-like"/>
    <property type="match status" value="1"/>
</dbReference>
<dbReference type="Gene3D" id="2.40.110.10">
    <property type="entry name" value="Butyryl-CoA Dehydrogenase, subunit A, domain 2"/>
    <property type="match status" value="1"/>
</dbReference>
<dbReference type="Gene3D" id="1.10.540.10">
    <property type="entry name" value="Acyl-CoA dehydrogenase/oxidase, N-terminal domain"/>
    <property type="match status" value="1"/>
</dbReference>
<evidence type="ECO:0000256" key="6">
    <source>
        <dbReference type="RuleBase" id="RU362125"/>
    </source>
</evidence>
<evidence type="ECO:0000256" key="3">
    <source>
        <dbReference type="ARBA" id="ARBA00022630"/>
    </source>
</evidence>
<evidence type="ECO:0000259" key="8">
    <source>
        <dbReference type="Pfam" id="PF02770"/>
    </source>
</evidence>
<dbReference type="InterPro" id="IPR006091">
    <property type="entry name" value="Acyl-CoA_Oxase/DH_mid-dom"/>
</dbReference>
<dbReference type="InterPro" id="IPR046373">
    <property type="entry name" value="Acyl-CoA_Oxase/DH_mid-dom_sf"/>
</dbReference>
<dbReference type="Pfam" id="PF02770">
    <property type="entry name" value="Acyl-CoA_dh_M"/>
    <property type="match status" value="1"/>
</dbReference>
<evidence type="ECO:0000259" key="7">
    <source>
        <dbReference type="Pfam" id="PF00441"/>
    </source>
</evidence>
<reference evidence="10 11" key="1">
    <citation type="journal article" date="2019" name="Emerg. Microbes Infect.">
        <title>Comprehensive subspecies identification of 175 nontuberculous mycobacteria species based on 7547 genomic profiles.</title>
        <authorList>
            <person name="Matsumoto Y."/>
            <person name="Kinjo T."/>
            <person name="Motooka D."/>
            <person name="Nabeya D."/>
            <person name="Jung N."/>
            <person name="Uechi K."/>
            <person name="Horii T."/>
            <person name="Iida T."/>
            <person name="Fujita J."/>
            <person name="Nakamura S."/>
        </authorList>
    </citation>
    <scope>NUCLEOTIDE SEQUENCE [LARGE SCALE GENOMIC DNA]</scope>
    <source>
        <strain evidence="10 11">JCM 12143</strain>
    </source>
</reference>
<protein>
    <submittedName>
        <fullName evidence="10">Acyl-CoA dehydrogenase</fullName>
    </submittedName>
</protein>
<accession>A0AAD1I0R6</accession>
<sequence length="401" mass="42853">MHLGQDTELEALRGRVRELAAREAPARHGRAGVRAPEDHEVPALRAWTARLFSEQLLGVNWPVAYGGLPDPHPLHESVVADELVRVGASGPVGGGLLAAAAIIASGTAAQQDFFLPRIRSGEHIWCQLFSEPEAGSDLAGLRTRARRDGDEFVVDGQKVWTTNGQHADWGYLLARTDPDAPKHAGITAFALDMTTAGVSVRPLREITGTADFNEVFLDGVRIPAANVIGEVDRGWAVTTASLAHERSSAGSGAALFGALDRVARLAGDVVRDGRPAIEHDDLRQKIGGFVADVHVNALVSAFGESRALHRSGDVGDAPVSKILFSEVNLALHDFGMQLQGHDGVRVEGDDRVFDQGWWQDAFLYGRAFTIAGGTNEVLRNLIAERALGLPPGMTRPPIGGK</sequence>
<gene>
    <name evidence="10" type="ORF">MTER_11020</name>
</gene>
<keyword evidence="5 6" id="KW-0560">Oxidoreductase</keyword>
<evidence type="ECO:0000256" key="2">
    <source>
        <dbReference type="ARBA" id="ARBA00009347"/>
    </source>
</evidence>
<dbReference type="InterPro" id="IPR036250">
    <property type="entry name" value="AcylCo_DH-like_C"/>
</dbReference>
<feature type="domain" description="Acyl-CoA oxidase/dehydrogenase middle" evidence="8">
    <location>
        <begin position="126"/>
        <end position="218"/>
    </location>
</feature>
<dbReference type="Pfam" id="PF02771">
    <property type="entry name" value="Acyl-CoA_dh_N"/>
    <property type="match status" value="1"/>
</dbReference>
<dbReference type="RefSeq" id="WP_085259072.1">
    <property type="nucleotide sequence ID" value="NZ_AP022564.1"/>
</dbReference>
<evidence type="ECO:0000313" key="10">
    <source>
        <dbReference type="EMBL" id="BBX21691.1"/>
    </source>
</evidence>
<dbReference type="Pfam" id="PF00441">
    <property type="entry name" value="Acyl-CoA_dh_1"/>
    <property type="match status" value="1"/>
</dbReference>
<dbReference type="GO" id="GO:0050660">
    <property type="term" value="F:flavin adenine dinucleotide binding"/>
    <property type="evidence" value="ECO:0007669"/>
    <property type="project" value="InterPro"/>
</dbReference>